<dbReference type="OrthoDB" id="1456570at2"/>
<evidence type="ECO:0000313" key="2">
    <source>
        <dbReference type="EMBL" id="TQV80781.1"/>
    </source>
</evidence>
<feature type="domain" description="Cysteine-rich CPCC" evidence="1">
    <location>
        <begin position="10"/>
        <end position="52"/>
    </location>
</feature>
<protein>
    <recommendedName>
        <fullName evidence="1">Cysteine-rich CPCC domain-containing protein</fullName>
    </recommendedName>
</protein>
<keyword evidence="3" id="KW-1185">Reference proteome</keyword>
<dbReference type="InterPro" id="IPR025983">
    <property type="entry name" value="Cys_rich_CPCC"/>
</dbReference>
<dbReference type="AlphaFoldDB" id="A0A545TUE2"/>
<comment type="caution">
    <text evidence="2">The sequence shown here is derived from an EMBL/GenBank/DDBJ whole genome shotgun (WGS) entry which is preliminary data.</text>
</comment>
<name>A0A545TUE2_9PROT</name>
<gene>
    <name evidence="2" type="ORF">FKG95_11560</name>
</gene>
<reference evidence="2 3" key="1">
    <citation type="submission" date="2019-06" db="EMBL/GenBank/DDBJ databases">
        <title>Whole genome sequence for Rhodospirillaceae sp. R148.</title>
        <authorList>
            <person name="Wang G."/>
        </authorList>
    </citation>
    <scope>NUCLEOTIDE SEQUENCE [LARGE SCALE GENOMIC DNA]</scope>
    <source>
        <strain evidence="2 3">R148</strain>
    </source>
</reference>
<dbReference type="Proteomes" id="UP000315252">
    <property type="component" value="Unassembled WGS sequence"/>
</dbReference>
<evidence type="ECO:0000259" key="1">
    <source>
        <dbReference type="Pfam" id="PF14206"/>
    </source>
</evidence>
<dbReference type="Pfam" id="PF14206">
    <property type="entry name" value="Cys_rich_CPCC"/>
    <property type="match status" value="1"/>
</dbReference>
<proteinExistence type="predicted"/>
<organism evidence="2 3">
    <name type="scientific">Denitrobaculum tricleocarpae</name>
    <dbReference type="NCBI Taxonomy" id="2591009"/>
    <lineage>
        <taxon>Bacteria</taxon>
        <taxon>Pseudomonadati</taxon>
        <taxon>Pseudomonadota</taxon>
        <taxon>Alphaproteobacteria</taxon>
        <taxon>Rhodospirillales</taxon>
        <taxon>Rhodospirillaceae</taxon>
        <taxon>Denitrobaculum</taxon>
    </lineage>
</organism>
<sequence>MTDYKRYPYHCCGYLTMWHPGACCFDICAICRCEDDNVQLGDPDFTGGANEVDPVADIKWDWVPNERVGPISFGAPINEYIADLSLREIPDKEAADDLQKHYEVPGAGVDVYVVDNRVDWVRSEEVVEFRGKNLIGATEKDVEALFGGKADEREEFDLSEDDDEPPYVALDYSALNVQVWMFKGRVESVSCSHDEKASD</sequence>
<dbReference type="EMBL" id="VHSH01000003">
    <property type="protein sequence ID" value="TQV80781.1"/>
    <property type="molecule type" value="Genomic_DNA"/>
</dbReference>
<dbReference type="RefSeq" id="WP_142896495.1">
    <property type="nucleotide sequence ID" value="NZ_ML660054.1"/>
</dbReference>
<accession>A0A545TUE2</accession>
<evidence type="ECO:0000313" key="3">
    <source>
        <dbReference type="Proteomes" id="UP000315252"/>
    </source>
</evidence>